<evidence type="ECO:0000256" key="4">
    <source>
        <dbReference type="ARBA" id="ARBA00022737"/>
    </source>
</evidence>
<dbReference type="PROSITE" id="PS50835">
    <property type="entry name" value="IG_LIKE"/>
    <property type="match status" value="1"/>
</dbReference>
<dbReference type="InterPro" id="IPR007110">
    <property type="entry name" value="Ig-like_dom"/>
</dbReference>
<keyword evidence="6" id="KW-0373">Hyaluronic acid</keyword>
<dbReference type="InterPro" id="IPR036179">
    <property type="entry name" value="Ig-like_dom_sf"/>
</dbReference>
<dbReference type="InterPro" id="IPR000538">
    <property type="entry name" value="Link_dom"/>
</dbReference>
<dbReference type="Pfam" id="PF00193">
    <property type="entry name" value="Xlink"/>
    <property type="match status" value="2"/>
</dbReference>
<dbReference type="GO" id="GO:0005615">
    <property type="term" value="C:extracellular space"/>
    <property type="evidence" value="ECO:0007669"/>
    <property type="project" value="TreeGrafter"/>
</dbReference>
<comment type="similarity">
    <text evidence="8">Belongs to the HAPLN family.</text>
</comment>
<dbReference type="SMART" id="SM00409">
    <property type="entry name" value="IG"/>
    <property type="match status" value="1"/>
</dbReference>
<keyword evidence="13" id="KW-1185">Reference proteome</keyword>
<dbReference type="InterPro" id="IPR016186">
    <property type="entry name" value="C-type_lectin-like/link_sf"/>
</dbReference>
<dbReference type="GO" id="GO:0001501">
    <property type="term" value="P:skeletal system development"/>
    <property type="evidence" value="ECO:0007669"/>
    <property type="project" value="TreeGrafter"/>
</dbReference>
<sequence length="432" mass="49424">MESRMRYITYIVRERQLWHYGHVALFPEGEPARKILIVGDPSGWTRPRGRPRNTWLRQIEGHFRRVGLDRVSAWEVANRDPELFRCVLIDTSHPAPSSSGFHYHDIMNGNGNGEIYFNGVQLHVETFATTITATQGSNVTLPCRYFYQPYLIAKRKTRVKWSRLPTNGGPDTDVLVAIGHHHRSYGEFKGRVHLHKDSEGDVSLIITDLRLLDTGKYRCEVIDGLEDESSTVELELRGVVFPYQPKEGRYKFSFEKSVQACEEQDATIATFDQLYSAWEEGLDWCNAGWLADGSVQYPITMPREPCGGINMAPGVRSYGIRHKQEELYDVFCFSSFIRGNVYYLHHPQKLNFTEAKMACEQEGAHIAKVGQLYAAWKFHSLDRCDAGWLGDGSLRYPIVFPRPNCGPLEPGVRTFGFPDKNQKHGVYCYKMT</sequence>
<dbReference type="InterPro" id="IPR016187">
    <property type="entry name" value="CTDL_fold"/>
</dbReference>
<dbReference type="GO" id="GO:0002052">
    <property type="term" value="P:positive regulation of neuroblast proliferation"/>
    <property type="evidence" value="ECO:0007669"/>
    <property type="project" value="TreeGrafter"/>
</dbReference>
<dbReference type="EMBL" id="JAATIS010000094">
    <property type="protein sequence ID" value="KAG2470759.1"/>
    <property type="molecule type" value="Genomic_DNA"/>
</dbReference>
<reference evidence="12 13" key="1">
    <citation type="journal article" date="2021" name="Cell">
        <title>Tracing the genetic footprints of vertebrate landing in non-teleost ray-finned fishes.</title>
        <authorList>
            <person name="Bi X."/>
            <person name="Wang K."/>
            <person name="Yang L."/>
            <person name="Pan H."/>
            <person name="Jiang H."/>
            <person name="Wei Q."/>
            <person name="Fang M."/>
            <person name="Yu H."/>
            <person name="Zhu C."/>
            <person name="Cai Y."/>
            <person name="He Y."/>
            <person name="Gan X."/>
            <person name="Zeng H."/>
            <person name="Yu D."/>
            <person name="Zhu Y."/>
            <person name="Jiang H."/>
            <person name="Qiu Q."/>
            <person name="Yang H."/>
            <person name="Zhang Y.E."/>
            <person name="Wang W."/>
            <person name="Zhu M."/>
            <person name="He S."/>
            <person name="Zhang G."/>
        </authorList>
    </citation>
    <scope>NUCLEOTIDE SEQUENCE [LARGE SCALE GENOMIC DNA]</scope>
    <source>
        <strain evidence="12">Bchr_013</strain>
    </source>
</reference>
<keyword evidence="3" id="KW-0272">Extracellular matrix</keyword>
<feature type="disulfide bond" evidence="9">
    <location>
        <begin position="285"/>
        <end position="306"/>
    </location>
</feature>
<organism evidence="12 13">
    <name type="scientific">Polypterus senegalus</name>
    <name type="common">Senegal bichir</name>
    <dbReference type="NCBI Taxonomy" id="55291"/>
    <lineage>
        <taxon>Eukaryota</taxon>
        <taxon>Metazoa</taxon>
        <taxon>Chordata</taxon>
        <taxon>Craniata</taxon>
        <taxon>Vertebrata</taxon>
        <taxon>Euteleostomi</taxon>
        <taxon>Actinopterygii</taxon>
        <taxon>Polypteriformes</taxon>
        <taxon>Polypteridae</taxon>
        <taxon>Polypterus</taxon>
    </lineage>
</organism>
<dbReference type="InterPro" id="IPR050691">
    <property type="entry name" value="Hyaluronan_bind_Proteoglycan"/>
</dbReference>
<keyword evidence="2" id="KW-0964">Secreted</keyword>
<dbReference type="GO" id="GO:0005540">
    <property type="term" value="F:hyaluronic acid binding"/>
    <property type="evidence" value="ECO:0007669"/>
    <property type="project" value="UniProtKB-KW"/>
</dbReference>
<evidence type="ECO:0000256" key="1">
    <source>
        <dbReference type="ARBA" id="ARBA00004498"/>
    </source>
</evidence>
<evidence type="ECO:0000259" key="10">
    <source>
        <dbReference type="PROSITE" id="PS50835"/>
    </source>
</evidence>
<dbReference type="SMART" id="SM00445">
    <property type="entry name" value="LINK"/>
    <property type="match status" value="2"/>
</dbReference>
<dbReference type="PANTHER" id="PTHR22804">
    <property type="entry name" value="AGGRECAN/VERSICAN PROTEOGLYCAN"/>
    <property type="match status" value="1"/>
</dbReference>
<dbReference type="FunFam" id="3.10.100.10:FF:000001">
    <property type="entry name" value="Hyaluronan proteoglycan link protein 1"/>
    <property type="match status" value="1"/>
</dbReference>
<dbReference type="Proteomes" id="UP000886611">
    <property type="component" value="Unassembled WGS sequence"/>
</dbReference>
<dbReference type="GO" id="GO:0007417">
    <property type="term" value="P:central nervous system development"/>
    <property type="evidence" value="ECO:0007669"/>
    <property type="project" value="TreeGrafter"/>
</dbReference>
<dbReference type="CDD" id="cd05877">
    <property type="entry name" value="Ig_LP_like"/>
    <property type="match status" value="1"/>
</dbReference>
<dbReference type="Gene3D" id="2.60.40.10">
    <property type="entry name" value="Immunoglobulins"/>
    <property type="match status" value="1"/>
</dbReference>
<dbReference type="Pfam" id="PF07686">
    <property type="entry name" value="V-set"/>
    <property type="match status" value="1"/>
</dbReference>
<accession>A0A8X8BY91</accession>
<dbReference type="Gene3D" id="3.10.100.10">
    <property type="entry name" value="Mannose-Binding Protein A, subunit A"/>
    <property type="match status" value="2"/>
</dbReference>
<evidence type="ECO:0000313" key="12">
    <source>
        <dbReference type="EMBL" id="KAG2470759.1"/>
    </source>
</evidence>
<evidence type="ECO:0000256" key="7">
    <source>
        <dbReference type="ARBA" id="ARBA00023319"/>
    </source>
</evidence>
<comment type="subcellular location">
    <subcellularLocation>
        <location evidence="1">Secreted</location>
        <location evidence="1">Extracellular space</location>
        <location evidence="1">Extracellular matrix</location>
    </subcellularLocation>
</comment>
<dbReference type="PANTHER" id="PTHR22804:SF40">
    <property type="entry name" value="HYALURONAN AND PROTEOGLYCAN LINK PROTEIN 3"/>
    <property type="match status" value="1"/>
</dbReference>
<dbReference type="CDD" id="cd03518">
    <property type="entry name" value="Link_domain_HAPLN_module_1"/>
    <property type="match status" value="1"/>
</dbReference>
<dbReference type="PROSITE" id="PS01241">
    <property type="entry name" value="LINK_1"/>
    <property type="match status" value="1"/>
</dbReference>
<dbReference type="PRINTS" id="PR01265">
    <property type="entry name" value="LINKMODULE"/>
</dbReference>
<evidence type="ECO:0000259" key="11">
    <source>
        <dbReference type="PROSITE" id="PS50963"/>
    </source>
</evidence>
<feature type="non-terminal residue" evidence="12">
    <location>
        <position position="432"/>
    </location>
</feature>
<dbReference type="SMART" id="SM00406">
    <property type="entry name" value="IGv"/>
    <property type="match status" value="1"/>
</dbReference>
<comment type="caution">
    <text evidence="9">Lacks conserved residue(s) required for the propagation of feature annotation.</text>
</comment>
<evidence type="ECO:0000256" key="3">
    <source>
        <dbReference type="ARBA" id="ARBA00022530"/>
    </source>
</evidence>
<dbReference type="GO" id="GO:0045202">
    <property type="term" value="C:synapse"/>
    <property type="evidence" value="ECO:0007669"/>
    <property type="project" value="TreeGrafter"/>
</dbReference>
<dbReference type="PROSITE" id="PS50963">
    <property type="entry name" value="LINK_2"/>
    <property type="match status" value="2"/>
</dbReference>
<feature type="disulfide bond" evidence="9">
    <location>
        <begin position="359"/>
        <end position="428"/>
    </location>
</feature>
<feature type="domain" description="Link" evidence="11">
    <location>
        <begin position="239"/>
        <end position="334"/>
    </location>
</feature>
<comment type="caution">
    <text evidence="12">The sequence shown here is derived from an EMBL/GenBank/DDBJ whole genome shotgun (WGS) entry which is preliminary data.</text>
</comment>
<name>A0A8X8BY91_POLSE</name>
<dbReference type="FunFam" id="3.10.100.10:FF:000002">
    <property type="entry name" value="Hyaluronan proteoglycan link protein 1"/>
    <property type="match status" value="1"/>
</dbReference>
<feature type="domain" description="Link" evidence="11">
    <location>
        <begin position="339"/>
        <end position="430"/>
    </location>
</feature>
<dbReference type="GO" id="GO:0007155">
    <property type="term" value="P:cell adhesion"/>
    <property type="evidence" value="ECO:0007669"/>
    <property type="project" value="InterPro"/>
</dbReference>
<keyword evidence="5 9" id="KW-1015">Disulfide bond</keyword>
<feature type="non-terminal residue" evidence="12">
    <location>
        <position position="1"/>
    </location>
</feature>
<evidence type="ECO:0000256" key="9">
    <source>
        <dbReference type="PROSITE-ProRule" id="PRU00323"/>
    </source>
</evidence>
<evidence type="ECO:0000256" key="5">
    <source>
        <dbReference type="ARBA" id="ARBA00023157"/>
    </source>
</evidence>
<feature type="disulfide bond" evidence="9">
    <location>
        <begin position="384"/>
        <end position="405"/>
    </location>
</feature>
<dbReference type="SUPFAM" id="SSF56436">
    <property type="entry name" value="C-type lectin-like"/>
    <property type="match status" value="2"/>
</dbReference>
<proteinExistence type="inferred from homology"/>
<gene>
    <name evidence="12" type="primary">Hapln3</name>
    <name evidence="12" type="ORF">GTO96_0006067</name>
</gene>
<dbReference type="InterPro" id="IPR013783">
    <property type="entry name" value="Ig-like_fold"/>
</dbReference>
<dbReference type="GO" id="GO:0072534">
    <property type="term" value="C:perineuronal net"/>
    <property type="evidence" value="ECO:0007669"/>
    <property type="project" value="TreeGrafter"/>
</dbReference>
<evidence type="ECO:0000256" key="6">
    <source>
        <dbReference type="ARBA" id="ARBA00023290"/>
    </source>
</evidence>
<feature type="domain" description="Ig-like" evidence="10">
    <location>
        <begin position="125"/>
        <end position="235"/>
    </location>
</feature>
<dbReference type="SUPFAM" id="SSF48726">
    <property type="entry name" value="Immunoglobulin"/>
    <property type="match status" value="1"/>
</dbReference>
<evidence type="ECO:0000313" key="13">
    <source>
        <dbReference type="Proteomes" id="UP000886611"/>
    </source>
</evidence>
<keyword evidence="4" id="KW-0677">Repeat</keyword>
<dbReference type="InterPro" id="IPR013106">
    <property type="entry name" value="Ig_V-set"/>
</dbReference>
<keyword evidence="7" id="KW-0393">Immunoglobulin domain</keyword>
<dbReference type="CDD" id="cd03519">
    <property type="entry name" value="Link_domain_HAPLN_module_2"/>
    <property type="match status" value="1"/>
</dbReference>
<evidence type="ECO:0000256" key="2">
    <source>
        <dbReference type="ARBA" id="ARBA00022525"/>
    </source>
</evidence>
<dbReference type="InterPro" id="IPR003599">
    <property type="entry name" value="Ig_sub"/>
</dbReference>
<protein>
    <submittedName>
        <fullName evidence="12">HPLN3 protein</fullName>
    </submittedName>
</protein>
<dbReference type="AlphaFoldDB" id="A0A8X8BY91"/>
<evidence type="ECO:0000256" key="8">
    <source>
        <dbReference type="ARBA" id="ARBA00038272"/>
    </source>
</evidence>
<dbReference type="GO" id="GO:0010001">
    <property type="term" value="P:glial cell differentiation"/>
    <property type="evidence" value="ECO:0007669"/>
    <property type="project" value="TreeGrafter"/>
</dbReference>